<dbReference type="AlphaFoldDB" id="A0A5Q0H577"/>
<organism evidence="2 3">
    <name type="scientific">Saccharothrix syringae</name>
    <name type="common">Nocardiopsis syringae</name>
    <dbReference type="NCBI Taxonomy" id="103733"/>
    <lineage>
        <taxon>Bacteria</taxon>
        <taxon>Bacillati</taxon>
        <taxon>Actinomycetota</taxon>
        <taxon>Actinomycetes</taxon>
        <taxon>Pseudonocardiales</taxon>
        <taxon>Pseudonocardiaceae</taxon>
        <taxon>Saccharothrix</taxon>
    </lineage>
</organism>
<proteinExistence type="predicted"/>
<feature type="region of interest" description="Disordered" evidence="1">
    <location>
        <begin position="1"/>
        <end position="31"/>
    </location>
</feature>
<dbReference type="EMBL" id="CP034550">
    <property type="protein sequence ID" value="QFZ20892.1"/>
    <property type="molecule type" value="Genomic_DNA"/>
</dbReference>
<evidence type="ECO:0000256" key="1">
    <source>
        <dbReference type="SAM" id="MobiDB-lite"/>
    </source>
</evidence>
<evidence type="ECO:0000313" key="3">
    <source>
        <dbReference type="Proteomes" id="UP000325787"/>
    </source>
</evidence>
<reference evidence="3" key="1">
    <citation type="journal article" date="2021" name="Curr. Microbiol.">
        <title>Complete genome of nocamycin-producing strain Saccharothrix syringae NRRL B-16468 reveals the biosynthetic potential for secondary metabolites.</title>
        <authorList>
            <person name="Mo X."/>
            <person name="Yang S."/>
        </authorList>
    </citation>
    <scope>NUCLEOTIDE SEQUENCE [LARGE SCALE GENOMIC DNA]</scope>
    <source>
        <strain evidence="3">ATCC 51364 / DSM 43886 / JCM 6844 / KCTC 9398 / NBRC 14523 / NRRL B-16468 / INA 2240</strain>
    </source>
</reference>
<feature type="compositionally biased region" description="Basic and acidic residues" evidence="1">
    <location>
        <begin position="1"/>
        <end position="14"/>
    </location>
</feature>
<dbReference type="RefSeq" id="WP_033433809.1">
    <property type="nucleotide sequence ID" value="NZ_CP034550.1"/>
</dbReference>
<feature type="compositionally biased region" description="Polar residues" evidence="1">
    <location>
        <begin position="18"/>
        <end position="28"/>
    </location>
</feature>
<accession>A0A5Q0H577</accession>
<keyword evidence="3" id="KW-1185">Reference proteome</keyword>
<evidence type="ECO:0000313" key="2">
    <source>
        <dbReference type="EMBL" id="QFZ20892.1"/>
    </source>
</evidence>
<gene>
    <name evidence="2" type="ORF">EKG83_29020</name>
</gene>
<name>A0A5Q0H577_SACSY</name>
<dbReference type="Proteomes" id="UP000325787">
    <property type="component" value="Chromosome"/>
</dbReference>
<protein>
    <submittedName>
        <fullName evidence="2">Uncharacterized protein</fullName>
    </submittedName>
</protein>
<sequence length="88" mass="9435">MNTRPEIRPGRSTENRCPGSTGNRSTSCGGRWQEFKRHGQLTGVGSAGVPTCGVRTSLGSGSATWSNHARIRNATSPGRVGVMGWRHR</sequence>
<dbReference type="KEGG" id="ssyi:EKG83_29020"/>